<organism evidence="3 4">
    <name type="scientific">Bacillus aquiflavi</name>
    <dbReference type="NCBI Taxonomy" id="2672567"/>
    <lineage>
        <taxon>Bacteria</taxon>
        <taxon>Bacillati</taxon>
        <taxon>Bacillota</taxon>
        <taxon>Bacilli</taxon>
        <taxon>Bacillales</taxon>
        <taxon>Bacillaceae</taxon>
        <taxon>Bacillus</taxon>
    </lineage>
</organism>
<dbReference type="EMBL" id="JAAIWN010000059">
    <property type="protein sequence ID" value="NEY82995.1"/>
    <property type="molecule type" value="Genomic_DNA"/>
</dbReference>
<gene>
    <name evidence="3" type="ORF">G4D64_16200</name>
    <name evidence="2" type="ORF">H1Z61_16250</name>
</gene>
<evidence type="ECO:0000313" key="5">
    <source>
        <dbReference type="Proteomes" id="UP000570010"/>
    </source>
</evidence>
<keyword evidence="4" id="KW-1185">Reference proteome</keyword>
<name>A0A6B3W2N4_9BACI</name>
<dbReference type="Proteomes" id="UP000472971">
    <property type="component" value="Unassembled WGS sequence"/>
</dbReference>
<evidence type="ECO:0000313" key="4">
    <source>
        <dbReference type="Proteomes" id="UP000472971"/>
    </source>
</evidence>
<dbReference type="NCBIfam" id="TIGR02937">
    <property type="entry name" value="sigma70-ECF"/>
    <property type="match status" value="1"/>
</dbReference>
<dbReference type="RefSeq" id="WP_163243397.1">
    <property type="nucleotide sequence ID" value="NZ_CP082780.1"/>
</dbReference>
<evidence type="ECO:0000259" key="1">
    <source>
        <dbReference type="Pfam" id="PF04542"/>
    </source>
</evidence>
<dbReference type="GO" id="GO:0003700">
    <property type="term" value="F:DNA-binding transcription factor activity"/>
    <property type="evidence" value="ECO:0007669"/>
    <property type="project" value="InterPro"/>
</dbReference>
<dbReference type="SUPFAM" id="SSF88946">
    <property type="entry name" value="Sigma2 domain of RNA polymerase sigma factors"/>
    <property type="match status" value="1"/>
</dbReference>
<feature type="domain" description="RNA polymerase sigma-70 region 2" evidence="1">
    <location>
        <begin position="7"/>
        <end position="71"/>
    </location>
</feature>
<dbReference type="InterPro" id="IPR013324">
    <property type="entry name" value="RNA_pol_sigma_r3/r4-like"/>
</dbReference>
<dbReference type="Proteomes" id="UP000570010">
    <property type="component" value="Unassembled WGS sequence"/>
</dbReference>
<evidence type="ECO:0000313" key="2">
    <source>
        <dbReference type="EMBL" id="MBA4538634.1"/>
    </source>
</evidence>
<dbReference type="InterPro" id="IPR013325">
    <property type="entry name" value="RNA_pol_sigma_r2"/>
</dbReference>
<dbReference type="Gene3D" id="1.10.10.10">
    <property type="entry name" value="Winged helix-like DNA-binding domain superfamily/Winged helix DNA-binding domain"/>
    <property type="match status" value="1"/>
</dbReference>
<dbReference type="InterPro" id="IPR014284">
    <property type="entry name" value="RNA_pol_sigma-70_dom"/>
</dbReference>
<dbReference type="AlphaFoldDB" id="A0A6B3W2N4"/>
<proteinExistence type="predicted"/>
<accession>A0A6B3W2N4</accession>
<dbReference type="Gene3D" id="1.10.1740.10">
    <property type="match status" value="1"/>
</dbReference>
<reference evidence="2 5" key="2">
    <citation type="submission" date="2020-07" db="EMBL/GenBank/DDBJ databases">
        <authorList>
            <person name="Feng H."/>
        </authorList>
    </citation>
    <scope>NUCLEOTIDE SEQUENCE [LARGE SCALE GENOMIC DNA]</scope>
    <source>
        <strain evidence="5">s-12</strain>
        <strain evidence="2">S-12</strain>
    </source>
</reference>
<reference evidence="3 4" key="1">
    <citation type="submission" date="2020-02" db="EMBL/GenBank/DDBJ databases">
        <title>Bacillus aquiflavi sp. nov., isolated from yellow water of strong flavor Chinese baijiu in Yibin region of China.</title>
        <authorList>
            <person name="Xie J."/>
        </authorList>
    </citation>
    <scope>NUCLEOTIDE SEQUENCE [LARGE SCALE GENOMIC DNA]</scope>
    <source>
        <strain evidence="3 4">3H-10</strain>
    </source>
</reference>
<dbReference type="SUPFAM" id="SSF88659">
    <property type="entry name" value="Sigma3 and sigma4 domains of RNA polymerase sigma factors"/>
    <property type="match status" value="1"/>
</dbReference>
<comment type="caution">
    <text evidence="3">The sequence shown here is derived from an EMBL/GenBank/DDBJ whole genome shotgun (WGS) entry which is preliminary data.</text>
</comment>
<protein>
    <submittedName>
        <fullName evidence="3">Sigma-70 family RNA polymerase sigma factor</fullName>
    </submittedName>
</protein>
<dbReference type="InterPro" id="IPR007627">
    <property type="entry name" value="RNA_pol_sigma70_r2"/>
</dbReference>
<evidence type="ECO:0000313" key="3">
    <source>
        <dbReference type="EMBL" id="NEY82995.1"/>
    </source>
</evidence>
<sequence>MDSFDQLVKQYSPMIHKIIKSLHIYKNREEYYQIGLIALWDAAIRFDHKKGRFISYAYMYIRGRIMTELTKSCKGEEISFYPKEEFWDSIIDFSPKDPLELEVLLSYCTGLTLKQRKWVIYTFYFGLRQTEIALIEQISISAVKQYRKAALCKIKANILSQ</sequence>
<dbReference type="Pfam" id="PF04542">
    <property type="entry name" value="Sigma70_r2"/>
    <property type="match status" value="1"/>
</dbReference>
<dbReference type="GO" id="GO:0006352">
    <property type="term" value="P:DNA-templated transcription initiation"/>
    <property type="evidence" value="ECO:0007669"/>
    <property type="project" value="InterPro"/>
</dbReference>
<dbReference type="InterPro" id="IPR036388">
    <property type="entry name" value="WH-like_DNA-bd_sf"/>
</dbReference>
<dbReference type="EMBL" id="JACEIO010000057">
    <property type="protein sequence ID" value="MBA4538634.1"/>
    <property type="molecule type" value="Genomic_DNA"/>
</dbReference>